<accession>A9DRV0</accession>
<comment type="caution">
    <text evidence="2">The sequence shown here is derived from an EMBL/GenBank/DDBJ whole genome shotgun (WGS) entry which is preliminary data.</text>
</comment>
<gene>
    <name evidence="2" type="ORF">KAOT1_16823</name>
</gene>
<proteinExistence type="predicted"/>
<sequence length="357" mass="40004">MASSFYKTVLIGVVCLLSFQSTLAQHKRTKEIKETHAFSNESKLYLENKYGDIFVSGWEKNSIEIIVNIEAESKNAEKSEKLLNRVKTSIILTDTELKLTSTIAKKEGGFLGRLDPFKNEKTKINYTIYMPKKAMMEVYNTYGNIIISDWNGALKANIEHGKMQLSSAIQNADITIKFGKLNAINLEASTVKANDATLTIHNGNDLKITSDGSEMTLNNMKNLELNSNKDNTDILKVDGISGSIKHSKTFLKNLGGKTILDLYYGELRVLKHITTSPEININQKESEVYINISDINFTFKAKLEQGVLRIPKTMNNIESEIIDRKDKIRRISASYGAKNNGTITCTGYKGVILLKEL</sequence>
<keyword evidence="1" id="KW-0732">Signal</keyword>
<dbReference type="STRING" id="391587.KAOT1_16823"/>
<feature type="chain" id="PRO_5002734221" description="Adhesin domain-containing protein" evidence="1">
    <location>
        <begin position="25"/>
        <end position="357"/>
    </location>
</feature>
<keyword evidence="3" id="KW-1185">Reference proteome</keyword>
<evidence type="ECO:0000256" key="1">
    <source>
        <dbReference type="SAM" id="SignalP"/>
    </source>
</evidence>
<dbReference type="RefSeq" id="WP_007095900.1">
    <property type="nucleotide sequence ID" value="NZ_CP142125.1"/>
</dbReference>
<name>A9DRV0_9FLAO</name>
<protein>
    <recommendedName>
        <fullName evidence="4">Adhesin domain-containing protein</fullName>
    </recommendedName>
</protein>
<dbReference type="Proteomes" id="UP000002945">
    <property type="component" value="Unassembled WGS sequence"/>
</dbReference>
<dbReference type="HOGENOM" id="CLU_760316_0_0_10"/>
<feature type="signal peptide" evidence="1">
    <location>
        <begin position="1"/>
        <end position="24"/>
    </location>
</feature>
<reference evidence="2 3" key="1">
    <citation type="journal article" date="2011" name="J. Bacteriol.">
        <title>Genome sequence of the algicidal bacterium Kordia algicida OT-1.</title>
        <authorList>
            <person name="Lee H.S."/>
            <person name="Kang S.G."/>
            <person name="Kwon K.K."/>
            <person name="Lee J.H."/>
            <person name="Kim S.J."/>
        </authorList>
    </citation>
    <scope>NUCLEOTIDE SEQUENCE [LARGE SCALE GENOMIC DNA]</scope>
    <source>
        <strain evidence="2 3">OT-1</strain>
    </source>
</reference>
<organism evidence="2 3">
    <name type="scientific">Kordia algicida OT-1</name>
    <dbReference type="NCBI Taxonomy" id="391587"/>
    <lineage>
        <taxon>Bacteria</taxon>
        <taxon>Pseudomonadati</taxon>
        <taxon>Bacteroidota</taxon>
        <taxon>Flavobacteriia</taxon>
        <taxon>Flavobacteriales</taxon>
        <taxon>Flavobacteriaceae</taxon>
        <taxon>Kordia</taxon>
    </lineage>
</organism>
<evidence type="ECO:0000313" key="3">
    <source>
        <dbReference type="Proteomes" id="UP000002945"/>
    </source>
</evidence>
<dbReference type="eggNOG" id="COG3595">
    <property type="taxonomic scope" value="Bacteria"/>
</dbReference>
<dbReference type="EMBL" id="ABIB01000003">
    <property type="protein sequence ID" value="EDP96846.1"/>
    <property type="molecule type" value="Genomic_DNA"/>
</dbReference>
<evidence type="ECO:0008006" key="4">
    <source>
        <dbReference type="Google" id="ProtNLM"/>
    </source>
</evidence>
<evidence type="ECO:0000313" key="2">
    <source>
        <dbReference type="EMBL" id="EDP96846.1"/>
    </source>
</evidence>
<dbReference type="AlphaFoldDB" id="A9DRV0"/>
<dbReference type="OrthoDB" id="1117657at2"/>